<accession>A0ABY5DMH6</accession>
<evidence type="ECO:0000313" key="2">
    <source>
        <dbReference type="EMBL" id="UTC24852.1"/>
    </source>
</evidence>
<keyword evidence="1" id="KW-0175">Coiled coil</keyword>
<dbReference type="Proteomes" id="UP001055955">
    <property type="component" value="Chromosome"/>
</dbReference>
<gene>
    <name evidence="2" type="ORF">MMH89_01630</name>
</gene>
<dbReference type="RefSeq" id="WP_258568641.1">
    <property type="nucleotide sequence ID" value="NZ_CP092900.1"/>
</dbReference>
<name>A0ABY5DMH6_9GAMM</name>
<proteinExistence type="predicted"/>
<dbReference type="EMBL" id="CP092900">
    <property type="protein sequence ID" value="UTC24852.1"/>
    <property type="molecule type" value="Genomic_DNA"/>
</dbReference>
<protein>
    <submittedName>
        <fullName evidence="2">Uncharacterized protein</fullName>
    </submittedName>
</protein>
<reference evidence="2 3" key="1">
    <citation type="journal article" date="2022" name="Nat. Microbiol.">
        <title>The microbiome of a bacterivorous marine choanoflagellate contains a resource-demanding obligate bacterial associate.</title>
        <authorList>
            <person name="Needham D.M."/>
            <person name="Poirier C."/>
            <person name="Bachy C."/>
            <person name="George E.E."/>
            <person name="Wilken S."/>
            <person name="Yung C.C.M."/>
            <person name="Limardo A.J."/>
            <person name="Morando M."/>
            <person name="Sudek L."/>
            <person name="Malmstrom R.R."/>
            <person name="Keeling P.J."/>
            <person name="Santoro A.E."/>
            <person name="Worden A.Z."/>
        </authorList>
    </citation>
    <scope>NUCLEOTIDE SEQUENCE [LARGE SCALE GENOMIC DNA]</scope>
    <source>
        <strain evidence="2 3">Comchoano-1</strain>
    </source>
</reference>
<feature type="coiled-coil region" evidence="1">
    <location>
        <begin position="1"/>
        <end position="35"/>
    </location>
</feature>
<organism evidence="2 3">
    <name type="scientific">Candidatus Comchoanobacter bicostacola</name>
    <dbReference type="NCBI Taxonomy" id="2919598"/>
    <lineage>
        <taxon>Bacteria</taxon>
        <taxon>Pseudomonadati</taxon>
        <taxon>Pseudomonadota</taxon>
        <taxon>Gammaproteobacteria</taxon>
        <taxon>Candidatus Comchoanobacterales</taxon>
        <taxon>Candidatus Comchoanobacteraceae</taxon>
        <taxon>Candidatus Comchoanobacter</taxon>
    </lineage>
</organism>
<sequence>MNNEKNMLAAVEKRVKRLEAEFANTSKEIEALRVRIQRVSLRAERDTYTESKCIVLSEGVKAMTRSLFNSSVDKYQYLDLLSPGYLLIELIPTSLRKKTIVAKFVKKCEKGLDSAHKGLNPDLESEALYVISELKQAVKDSSIESDCQYLSLLQSFWICLAKALPLLRERLMLARRFECSMLAKEIAGAIPDVMSEQRLDSQSLLPDLKEGDYYEPYPVSTYVPECLNETIAYTYSRVGAKEFLSFHWGVKFKRPSVLPFMTSEPEKPWYGAPLKSGHVLGVAFAKLPSKDVRMTFVRVSIQDKGGQRINRISVYGALPNGVLSCPDLCDRIAAERITGEDVPKLVNISKGHALAELGRISF</sequence>
<evidence type="ECO:0000256" key="1">
    <source>
        <dbReference type="SAM" id="Coils"/>
    </source>
</evidence>
<evidence type="ECO:0000313" key="3">
    <source>
        <dbReference type="Proteomes" id="UP001055955"/>
    </source>
</evidence>
<keyword evidence="3" id="KW-1185">Reference proteome</keyword>